<dbReference type="PANTHER" id="PTHR30532:SF24">
    <property type="entry name" value="FERRIC ENTEROBACTIN-BINDING PERIPLASMIC PROTEIN FEPB"/>
    <property type="match status" value="1"/>
</dbReference>
<dbReference type="PANTHER" id="PTHR30532">
    <property type="entry name" value="IRON III DICITRATE-BINDING PERIPLASMIC PROTEIN"/>
    <property type="match status" value="1"/>
</dbReference>
<dbReference type="eggNOG" id="COG0614">
    <property type="taxonomic scope" value="Bacteria"/>
</dbReference>
<keyword evidence="7" id="KW-1185">Reference proteome</keyword>
<dbReference type="InterPro" id="IPR051313">
    <property type="entry name" value="Bact_iron-sidero_bind"/>
</dbReference>
<dbReference type="CDD" id="cd01146">
    <property type="entry name" value="FhuD"/>
    <property type="match status" value="1"/>
</dbReference>
<dbReference type="Gene3D" id="3.40.50.1980">
    <property type="entry name" value="Nitrogenase molybdenum iron protein domain"/>
    <property type="match status" value="2"/>
</dbReference>
<dbReference type="HOGENOM" id="CLU_038034_1_1_11"/>
<accession>D3Q8C1</accession>
<keyword evidence="3" id="KW-0813">Transport</keyword>
<proteinExistence type="inferred from homology"/>
<feature type="domain" description="Fe/B12 periplasmic-binding" evidence="5">
    <location>
        <begin position="67"/>
        <end position="345"/>
    </location>
</feature>
<sequence>MSTVSRPPRRPARPLLALLAIVLTVSTLSACGLLSEDSGADGSESGSFPVTIDHALGEAKIEKKPKRVVTIGWLSQDVVAALGTVPVGVTDFSWGSVDKYLPWFAERVKELDGEMPELIEVNDSDEASAEQILDLDPDLIVAAHSGITDSNYKKLSSIAPTIAYDKKPWQSDWKDVTLTVGTAMGQKKQAQKLLDETEKLIADTAEDNPKFTKTSFAYGWYLEEGSTELPLYVSADPRVQFVQQLGFKLSPQVADKESDPGTFTASFSLEEVDTIKADVYIGWVDNKKDLNRTVDNAVLKKWKPFASDSYYIMEDQAVAWASSAPSVLGIPWAMDDIVAGLDKAVAGKA</sequence>
<dbReference type="GO" id="GO:0030288">
    <property type="term" value="C:outer membrane-bounded periplasmic space"/>
    <property type="evidence" value="ECO:0007669"/>
    <property type="project" value="TreeGrafter"/>
</dbReference>
<protein>
    <submittedName>
        <fullName evidence="6">Periplasmic binding protein</fullName>
    </submittedName>
</protein>
<dbReference type="OrthoDB" id="1846031at2"/>
<evidence type="ECO:0000256" key="2">
    <source>
        <dbReference type="ARBA" id="ARBA00008814"/>
    </source>
</evidence>
<dbReference type="InterPro" id="IPR002491">
    <property type="entry name" value="ABC_transptr_periplasmic_BD"/>
</dbReference>
<gene>
    <name evidence="6" type="ordered locus">Snas_2819</name>
</gene>
<evidence type="ECO:0000256" key="3">
    <source>
        <dbReference type="ARBA" id="ARBA00022448"/>
    </source>
</evidence>
<dbReference type="EMBL" id="CP001778">
    <property type="protein sequence ID" value="ADD42495.1"/>
    <property type="molecule type" value="Genomic_DNA"/>
</dbReference>
<comment type="similarity">
    <text evidence="2">Belongs to the bacterial solute-binding protein 8 family.</text>
</comment>
<dbReference type="AlphaFoldDB" id="D3Q8C1"/>
<dbReference type="Proteomes" id="UP000000844">
    <property type="component" value="Chromosome"/>
</dbReference>
<dbReference type="PROSITE" id="PS51257">
    <property type="entry name" value="PROKAR_LIPOPROTEIN"/>
    <property type="match status" value="1"/>
</dbReference>
<comment type="subcellular location">
    <subcellularLocation>
        <location evidence="1">Cell envelope</location>
    </subcellularLocation>
</comment>
<evidence type="ECO:0000256" key="1">
    <source>
        <dbReference type="ARBA" id="ARBA00004196"/>
    </source>
</evidence>
<organism evidence="6 7">
    <name type="scientific">Stackebrandtia nassauensis (strain DSM 44728 / CIP 108903 / NRRL B-16338 / NBRC 102104 / LLR-40K-21)</name>
    <dbReference type="NCBI Taxonomy" id="446470"/>
    <lineage>
        <taxon>Bacteria</taxon>
        <taxon>Bacillati</taxon>
        <taxon>Actinomycetota</taxon>
        <taxon>Actinomycetes</taxon>
        <taxon>Glycomycetales</taxon>
        <taxon>Glycomycetaceae</taxon>
        <taxon>Stackebrandtia</taxon>
    </lineage>
</organism>
<dbReference type="GO" id="GO:1901678">
    <property type="term" value="P:iron coordination entity transport"/>
    <property type="evidence" value="ECO:0007669"/>
    <property type="project" value="UniProtKB-ARBA"/>
</dbReference>
<dbReference type="SUPFAM" id="SSF53807">
    <property type="entry name" value="Helical backbone' metal receptor"/>
    <property type="match status" value="1"/>
</dbReference>
<dbReference type="RefSeq" id="WP_013018066.1">
    <property type="nucleotide sequence ID" value="NC_013947.1"/>
</dbReference>
<evidence type="ECO:0000313" key="7">
    <source>
        <dbReference type="Proteomes" id="UP000000844"/>
    </source>
</evidence>
<keyword evidence="4" id="KW-0732">Signal</keyword>
<evidence type="ECO:0000256" key="4">
    <source>
        <dbReference type="ARBA" id="ARBA00022729"/>
    </source>
</evidence>
<reference evidence="6 7" key="1">
    <citation type="journal article" date="2009" name="Stand. Genomic Sci.">
        <title>Complete genome sequence of Stackebrandtia nassauensis type strain (LLR-40K-21).</title>
        <authorList>
            <person name="Munk C."/>
            <person name="Lapidus A."/>
            <person name="Copeland A."/>
            <person name="Jando M."/>
            <person name="Mayilraj S."/>
            <person name="Glavina Del Rio T."/>
            <person name="Nolan M."/>
            <person name="Chen F."/>
            <person name="Lucas S."/>
            <person name="Tice H."/>
            <person name="Cheng J.F."/>
            <person name="Han C."/>
            <person name="Detter J.C."/>
            <person name="Bruce D."/>
            <person name="Goodwin L."/>
            <person name="Chain P."/>
            <person name="Pitluck S."/>
            <person name="Goker M."/>
            <person name="Ovchinikova G."/>
            <person name="Pati A."/>
            <person name="Ivanova N."/>
            <person name="Mavromatis K."/>
            <person name="Chen A."/>
            <person name="Palaniappan K."/>
            <person name="Land M."/>
            <person name="Hauser L."/>
            <person name="Chang Y.J."/>
            <person name="Jeffries C.D."/>
            <person name="Bristow J."/>
            <person name="Eisen J.A."/>
            <person name="Markowitz V."/>
            <person name="Hugenholtz P."/>
            <person name="Kyrpides N.C."/>
            <person name="Klenk H.P."/>
        </authorList>
    </citation>
    <scope>NUCLEOTIDE SEQUENCE [LARGE SCALE GENOMIC DNA]</scope>
    <source>
        <strain evidence="7">DSM 44728 / CIP 108903 / NRRL B-16338 / NBRC 102104 / LLR-40K-21</strain>
    </source>
</reference>
<dbReference type="KEGG" id="sna:Snas_2819"/>
<dbReference type="STRING" id="446470.Snas_2819"/>
<dbReference type="PROSITE" id="PS50983">
    <property type="entry name" value="FE_B12_PBP"/>
    <property type="match status" value="1"/>
</dbReference>
<evidence type="ECO:0000259" key="5">
    <source>
        <dbReference type="PROSITE" id="PS50983"/>
    </source>
</evidence>
<evidence type="ECO:0000313" key="6">
    <source>
        <dbReference type="EMBL" id="ADD42495.1"/>
    </source>
</evidence>
<dbReference type="Pfam" id="PF01497">
    <property type="entry name" value="Peripla_BP_2"/>
    <property type="match status" value="1"/>
</dbReference>
<name>D3Q8C1_STANL</name>